<evidence type="ECO:0000256" key="1">
    <source>
        <dbReference type="SAM" id="Phobius"/>
    </source>
</evidence>
<accession>A0ABS6FYB1</accession>
<sequence length="123" mass="13817">MDSQKNNLKEAIVFLFQEILVAVKQGIIGVLVGTGIGIIISLTKHTEIISSINRWLYITGVALMVLAIFPSSNLDYAYYSYEQSKAAANRRSERYDSILKNFIRAATVLILAVILEKIRRNLL</sequence>
<protein>
    <submittedName>
        <fullName evidence="2">Uncharacterized protein</fullName>
    </submittedName>
</protein>
<evidence type="ECO:0000313" key="2">
    <source>
        <dbReference type="EMBL" id="MBU5674891.1"/>
    </source>
</evidence>
<feature type="transmembrane region" description="Helical" evidence="1">
    <location>
        <begin position="98"/>
        <end position="115"/>
    </location>
</feature>
<dbReference type="Proteomes" id="UP000779508">
    <property type="component" value="Unassembled WGS sequence"/>
</dbReference>
<keyword evidence="3" id="KW-1185">Reference proteome</keyword>
<keyword evidence="1" id="KW-1133">Transmembrane helix</keyword>
<keyword evidence="1" id="KW-0812">Transmembrane</keyword>
<dbReference type="EMBL" id="JAHLQK010000001">
    <property type="protein sequence ID" value="MBU5674891.1"/>
    <property type="molecule type" value="Genomic_DNA"/>
</dbReference>
<name>A0ABS6FYB1_9FIRM</name>
<reference evidence="2 3" key="1">
    <citation type="submission" date="2021-06" db="EMBL/GenBank/DDBJ databases">
        <authorList>
            <person name="Sun Q."/>
            <person name="Li D."/>
        </authorList>
    </citation>
    <scope>NUCLEOTIDE SEQUENCE [LARGE SCALE GENOMIC DNA]</scope>
    <source>
        <strain evidence="2 3">MSJ-5</strain>
    </source>
</reference>
<gene>
    <name evidence="2" type="ORF">KQI88_00485</name>
</gene>
<evidence type="ECO:0000313" key="3">
    <source>
        <dbReference type="Proteomes" id="UP000779508"/>
    </source>
</evidence>
<feature type="transmembrane region" description="Helical" evidence="1">
    <location>
        <begin position="55"/>
        <end position="78"/>
    </location>
</feature>
<comment type="caution">
    <text evidence="2">The sequence shown here is derived from an EMBL/GenBank/DDBJ whole genome shotgun (WGS) entry which is preliminary data.</text>
</comment>
<feature type="transmembrane region" description="Helical" evidence="1">
    <location>
        <begin position="20"/>
        <end position="43"/>
    </location>
</feature>
<proteinExistence type="predicted"/>
<dbReference type="RefSeq" id="WP_216414409.1">
    <property type="nucleotide sequence ID" value="NZ_JAHLQK010000001.1"/>
</dbReference>
<keyword evidence="1" id="KW-0472">Membrane</keyword>
<organism evidence="2 3">
    <name type="scientific">Alkaliphilus flagellatus</name>
    <dbReference type="NCBI Taxonomy" id="2841507"/>
    <lineage>
        <taxon>Bacteria</taxon>
        <taxon>Bacillati</taxon>
        <taxon>Bacillota</taxon>
        <taxon>Clostridia</taxon>
        <taxon>Peptostreptococcales</taxon>
        <taxon>Natronincolaceae</taxon>
        <taxon>Alkaliphilus</taxon>
    </lineage>
</organism>